<evidence type="ECO:0000313" key="10">
    <source>
        <dbReference type="Proteomes" id="UP001247542"/>
    </source>
</evidence>
<comment type="subcellular location">
    <subcellularLocation>
        <location evidence="1 7">Cell membrane</location>
        <topology evidence="1 7">Multi-pass membrane protein</topology>
    </subcellularLocation>
</comment>
<keyword evidence="10" id="KW-1185">Reference proteome</keyword>
<evidence type="ECO:0000256" key="5">
    <source>
        <dbReference type="ARBA" id="ARBA00022989"/>
    </source>
</evidence>
<feature type="transmembrane region" description="Helical" evidence="7">
    <location>
        <begin position="106"/>
        <end position="123"/>
    </location>
</feature>
<comment type="caution">
    <text evidence="9">The sequence shown here is derived from an EMBL/GenBank/DDBJ whole genome shotgun (WGS) entry which is preliminary data.</text>
</comment>
<feature type="transmembrane region" description="Helical" evidence="7">
    <location>
        <begin position="239"/>
        <end position="258"/>
    </location>
</feature>
<feature type="transmembrane region" description="Helical" evidence="7">
    <location>
        <begin position="189"/>
        <end position="206"/>
    </location>
</feature>
<name>A0ABU3IBL5_9ACTO</name>
<evidence type="ECO:0000256" key="1">
    <source>
        <dbReference type="ARBA" id="ARBA00004651"/>
    </source>
</evidence>
<dbReference type="CDD" id="cd06261">
    <property type="entry name" value="TM_PBP2"/>
    <property type="match status" value="1"/>
</dbReference>
<dbReference type="InterPro" id="IPR035906">
    <property type="entry name" value="MetI-like_sf"/>
</dbReference>
<evidence type="ECO:0000256" key="6">
    <source>
        <dbReference type="ARBA" id="ARBA00023136"/>
    </source>
</evidence>
<dbReference type="PROSITE" id="PS50928">
    <property type="entry name" value="ABC_TM1"/>
    <property type="match status" value="1"/>
</dbReference>
<keyword evidence="3" id="KW-1003">Cell membrane</keyword>
<evidence type="ECO:0000259" key="8">
    <source>
        <dbReference type="PROSITE" id="PS50928"/>
    </source>
</evidence>
<feature type="transmembrane region" description="Helical" evidence="7">
    <location>
        <begin position="129"/>
        <end position="155"/>
    </location>
</feature>
<dbReference type="Pfam" id="PF00528">
    <property type="entry name" value="BPD_transp_1"/>
    <property type="match status" value="1"/>
</dbReference>
<organism evidence="9 10">
    <name type="scientific">Gleimia hominis</name>
    <dbReference type="NCBI Taxonomy" id="595468"/>
    <lineage>
        <taxon>Bacteria</taxon>
        <taxon>Bacillati</taxon>
        <taxon>Actinomycetota</taxon>
        <taxon>Actinomycetes</taxon>
        <taxon>Actinomycetales</taxon>
        <taxon>Actinomycetaceae</taxon>
        <taxon>Gleimia</taxon>
    </lineage>
</organism>
<keyword evidence="4 7" id="KW-0812">Transmembrane</keyword>
<dbReference type="InterPro" id="IPR000515">
    <property type="entry name" value="MetI-like"/>
</dbReference>
<dbReference type="PANTHER" id="PTHR43744">
    <property type="entry name" value="ABC TRANSPORTER PERMEASE PROTEIN MG189-RELATED-RELATED"/>
    <property type="match status" value="1"/>
</dbReference>
<dbReference type="RefSeq" id="WP_313271649.1">
    <property type="nucleotide sequence ID" value="NZ_JASXSX010000001.1"/>
</dbReference>
<protein>
    <submittedName>
        <fullName evidence="9">Carbohydrate ABC transporter permease</fullName>
    </submittedName>
</protein>
<keyword evidence="2 7" id="KW-0813">Transport</keyword>
<dbReference type="SUPFAM" id="SSF161098">
    <property type="entry name" value="MetI-like"/>
    <property type="match status" value="1"/>
</dbReference>
<dbReference type="EMBL" id="JASXSX010000001">
    <property type="protein sequence ID" value="MDT3766610.1"/>
    <property type="molecule type" value="Genomic_DNA"/>
</dbReference>
<reference evidence="9 10" key="1">
    <citation type="submission" date="2023-06" db="EMBL/GenBank/DDBJ databases">
        <title>Draft genome sequence of Gleimia hominis type strain CCUG 57540T.</title>
        <authorList>
            <person name="Salva-Serra F."/>
            <person name="Cardew S."/>
            <person name="Jensie Markopoulos S."/>
            <person name="Ohlen M."/>
            <person name="Inganas E."/>
            <person name="Svensson-Stadler L."/>
            <person name="Moore E.R.B."/>
        </authorList>
    </citation>
    <scope>NUCLEOTIDE SEQUENCE [LARGE SCALE GENOMIC DNA]</scope>
    <source>
        <strain evidence="9 10">CCUG 57540</strain>
    </source>
</reference>
<evidence type="ECO:0000256" key="2">
    <source>
        <dbReference type="ARBA" id="ARBA00022448"/>
    </source>
</evidence>
<keyword evidence="6 7" id="KW-0472">Membrane</keyword>
<feature type="domain" description="ABC transmembrane type-1" evidence="8">
    <location>
        <begin position="71"/>
        <end position="260"/>
    </location>
</feature>
<keyword evidence="5 7" id="KW-1133">Transmembrane helix</keyword>
<accession>A0ABU3IBL5</accession>
<dbReference type="PANTHER" id="PTHR43744:SF12">
    <property type="entry name" value="ABC TRANSPORTER PERMEASE PROTEIN MG189-RELATED"/>
    <property type="match status" value="1"/>
</dbReference>
<evidence type="ECO:0000256" key="4">
    <source>
        <dbReference type="ARBA" id="ARBA00022692"/>
    </source>
</evidence>
<proteinExistence type="inferred from homology"/>
<dbReference type="Gene3D" id="1.10.3720.10">
    <property type="entry name" value="MetI-like"/>
    <property type="match status" value="1"/>
</dbReference>
<evidence type="ECO:0000256" key="3">
    <source>
        <dbReference type="ARBA" id="ARBA00022475"/>
    </source>
</evidence>
<gene>
    <name evidence="9" type="ORF">QS713_00795</name>
</gene>
<comment type="similarity">
    <text evidence="7">Belongs to the binding-protein-dependent transport system permease family.</text>
</comment>
<evidence type="ECO:0000256" key="7">
    <source>
        <dbReference type="RuleBase" id="RU363032"/>
    </source>
</evidence>
<dbReference type="Proteomes" id="UP001247542">
    <property type="component" value="Unassembled WGS sequence"/>
</dbReference>
<evidence type="ECO:0000313" key="9">
    <source>
        <dbReference type="EMBL" id="MDT3766610.1"/>
    </source>
</evidence>
<sequence>MRKRSNKSLFLVHAALLGGGFIMAFPFLYQLLMSVSTDAQISSVPPTLIPDSVHLENYANVFKEIPFGNQFVTSVLITVIRTITQLVLCSMAGYAFARMHFRGRNFLFALLLIILMVPGQIYLIPQYQIIQNLGLLDTVTGIVMPGLFSAFGTFLMKQAFEALPKELEESARVDGAGHLRIYWKIMLPLVRPSLFAVGITTVLWSWNELLWPLVVTSRPESMPLSVGIATLSGYRVSEYALMMAASTLAMLPIFALFFSMQKHVIEGLAYTGIKG</sequence>
<feature type="transmembrane region" description="Helical" evidence="7">
    <location>
        <begin position="71"/>
        <end position="94"/>
    </location>
</feature>